<protein>
    <submittedName>
        <fullName evidence="1">Iron only nitrogenase protein AnfO (AnfO_nitrog)</fullName>
    </submittedName>
</protein>
<proteinExistence type="predicted"/>
<keyword evidence="2" id="KW-1185">Reference proteome</keyword>
<evidence type="ECO:0000313" key="2">
    <source>
        <dbReference type="Proteomes" id="UP000014155"/>
    </source>
</evidence>
<gene>
    <name evidence="1" type="ORF">CTER_2839</name>
</gene>
<accession>S0FQ26</accession>
<dbReference type="InterPro" id="IPR014287">
    <property type="entry name" value="Nase_Fe-Fe_AnfO"/>
</dbReference>
<sequence>MDIFMEIAVLVDSEGKTSGFDKDGSIRIYSKVNCEWTVVRHMEYSTENVLDSVTLHKRINEIGDWLEKCKIVVVSRIRGIHYIAFEERQISMLEIKGLPETFLEDIRECVQHCRTGKKIPMEHNAIFELRPGIFHTDLREVMKGNTSYNSKQILVPFLKKQKYSLLEIICEHVPKWLENEQNELNIRISVENYKACMKVRIYPHRGGDYVENKPGSRTERE</sequence>
<organism evidence="1 2">
    <name type="scientific">Ruminiclostridium cellobioparum subsp. termitidis CT1112</name>
    <dbReference type="NCBI Taxonomy" id="1195236"/>
    <lineage>
        <taxon>Bacteria</taxon>
        <taxon>Bacillati</taxon>
        <taxon>Bacillota</taxon>
        <taxon>Clostridia</taxon>
        <taxon>Eubacteriales</taxon>
        <taxon>Oscillospiraceae</taxon>
        <taxon>Ruminiclostridium</taxon>
    </lineage>
</organism>
<comment type="caution">
    <text evidence="1">The sequence shown here is derived from an EMBL/GenBank/DDBJ whole genome shotgun (WGS) entry which is preliminary data.</text>
</comment>
<dbReference type="Proteomes" id="UP000014155">
    <property type="component" value="Unassembled WGS sequence"/>
</dbReference>
<reference evidence="1 2" key="1">
    <citation type="journal article" date="2013" name="Genome Announc.">
        <title>Draft Genome Sequence of the Cellulolytic, Mesophilic, Anaerobic Bacterium Clostridium termitidis Strain CT1112 (DSM 5398).</title>
        <authorList>
            <person name="Lal S."/>
            <person name="Ramachandran U."/>
            <person name="Zhang X."/>
            <person name="Munir R."/>
            <person name="Sparling R."/>
            <person name="Levin D.B."/>
        </authorList>
    </citation>
    <scope>NUCLEOTIDE SEQUENCE [LARGE SCALE GENOMIC DNA]</scope>
    <source>
        <strain evidence="1 2">CT1112</strain>
    </source>
</reference>
<dbReference type="Pfam" id="PF09582">
    <property type="entry name" value="AnfO_nitrog"/>
    <property type="match status" value="1"/>
</dbReference>
<dbReference type="EMBL" id="AORV01000040">
    <property type="protein sequence ID" value="EMS71279.1"/>
    <property type="molecule type" value="Genomic_DNA"/>
</dbReference>
<dbReference type="PATRIC" id="fig|1195236.3.peg.3159"/>
<dbReference type="RefSeq" id="WP_004626817.1">
    <property type="nucleotide sequence ID" value="NZ_AORV01000040.1"/>
</dbReference>
<dbReference type="STRING" id="1195236.CTER_2839"/>
<dbReference type="AlphaFoldDB" id="S0FQ26"/>
<name>S0FQ26_RUMCE</name>
<evidence type="ECO:0000313" key="1">
    <source>
        <dbReference type="EMBL" id="EMS71279.1"/>
    </source>
</evidence>
<dbReference type="eggNOG" id="ENOG50308XE">
    <property type="taxonomic scope" value="Bacteria"/>
</dbReference>